<keyword evidence="2 3" id="KW-0408">Iron</keyword>
<evidence type="ECO:0000313" key="5">
    <source>
        <dbReference type="EMBL" id="KAF5748410.1"/>
    </source>
</evidence>
<evidence type="ECO:0000313" key="6">
    <source>
        <dbReference type="Proteomes" id="UP000593562"/>
    </source>
</evidence>
<dbReference type="InterPro" id="IPR027443">
    <property type="entry name" value="IPNS-like_sf"/>
</dbReference>
<dbReference type="SUPFAM" id="SSF51197">
    <property type="entry name" value="Clavaminate synthase-like"/>
    <property type="match status" value="1"/>
</dbReference>
<dbReference type="InterPro" id="IPR005123">
    <property type="entry name" value="Oxoglu/Fe-dep_dioxygenase_dom"/>
</dbReference>
<evidence type="ECO:0000256" key="1">
    <source>
        <dbReference type="ARBA" id="ARBA00022723"/>
    </source>
</evidence>
<keyword evidence="6" id="KW-1185">Reference proteome</keyword>
<dbReference type="GO" id="GO:0016491">
    <property type="term" value="F:oxidoreductase activity"/>
    <property type="evidence" value="ECO:0007669"/>
    <property type="project" value="UniProtKB-KW"/>
</dbReference>
<dbReference type="PROSITE" id="PS51471">
    <property type="entry name" value="FE2OG_OXY"/>
    <property type="match status" value="1"/>
</dbReference>
<dbReference type="InterPro" id="IPR050231">
    <property type="entry name" value="Iron_ascorbate_oxido_reductase"/>
</dbReference>
<evidence type="ECO:0000259" key="4">
    <source>
        <dbReference type="PROSITE" id="PS51471"/>
    </source>
</evidence>
<dbReference type="Pfam" id="PF03171">
    <property type="entry name" value="2OG-FeII_Oxy"/>
    <property type="match status" value="1"/>
</dbReference>
<dbReference type="EMBL" id="JAAARO010000004">
    <property type="protein sequence ID" value="KAF5748410.1"/>
    <property type="molecule type" value="Genomic_DNA"/>
</dbReference>
<dbReference type="OrthoDB" id="288590at2759"/>
<organism evidence="5 6">
    <name type="scientific">Tripterygium wilfordii</name>
    <name type="common">Thunder God vine</name>
    <dbReference type="NCBI Taxonomy" id="458696"/>
    <lineage>
        <taxon>Eukaryota</taxon>
        <taxon>Viridiplantae</taxon>
        <taxon>Streptophyta</taxon>
        <taxon>Embryophyta</taxon>
        <taxon>Tracheophyta</taxon>
        <taxon>Spermatophyta</taxon>
        <taxon>Magnoliopsida</taxon>
        <taxon>eudicotyledons</taxon>
        <taxon>Gunneridae</taxon>
        <taxon>Pentapetalae</taxon>
        <taxon>rosids</taxon>
        <taxon>fabids</taxon>
        <taxon>Celastrales</taxon>
        <taxon>Celastraceae</taxon>
        <taxon>Tripterygium</taxon>
    </lineage>
</organism>
<reference evidence="5 6" key="1">
    <citation type="journal article" date="2020" name="Nat. Commun.">
        <title>Genome of Tripterygium wilfordii and identification of cytochrome P450 involved in triptolide biosynthesis.</title>
        <authorList>
            <person name="Tu L."/>
            <person name="Su P."/>
            <person name="Zhang Z."/>
            <person name="Gao L."/>
            <person name="Wang J."/>
            <person name="Hu T."/>
            <person name="Zhou J."/>
            <person name="Zhang Y."/>
            <person name="Zhao Y."/>
            <person name="Liu Y."/>
            <person name="Song Y."/>
            <person name="Tong Y."/>
            <person name="Lu Y."/>
            <person name="Yang J."/>
            <person name="Xu C."/>
            <person name="Jia M."/>
            <person name="Peters R.J."/>
            <person name="Huang L."/>
            <person name="Gao W."/>
        </authorList>
    </citation>
    <scope>NUCLEOTIDE SEQUENCE [LARGE SCALE GENOMIC DNA]</scope>
    <source>
        <strain evidence="6">cv. XIE 37</strain>
        <tissue evidence="5">Leaf</tissue>
    </source>
</reference>
<dbReference type="Proteomes" id="UP000593562">
    <property type="component" value="Unassembled WGS sequence"/>
</dbReference>
<dbReference type="InParanoid" id="A0A7J7DPW8"/>
<proteinExistence type="inferred from homology"/>
<dbReference type="Pfam" id="PF14226">
    <property type="entry name" value="DIOX_N"/>
    <property type="match status" value="1"/>
</dbReference>
<gene>
    <name evidence="5" type="ORF">HS088_TW04G00364</name>
</gene>
<sequence length="310" mass="34813">MVLEKIVSAEEAMAKPSIPIIDLENFPEKYDRLLREACEEWGCFRLVNHNIPISLMSEMKAVGMSLFDLPTEIKERNTPVVPGGGYAANDVYETLGFHDIRSQQDVEQFCSELDVSDHQRKVIDSYNKSMGDLLTKLSEKLGSSLGLNGYSFESWKILFRINKYNIQPEHIGTMGFPGHTDVGFLTILQDDEIVGGLEVMEKKSGEFVGVDSMPGSFFVIFGDLGNVWSNGRFCNARHRVKFIEASPRISMGSFVMGPREGAVEAPTELVDDEHPRLYIPCTWEHYLKLRFTPSIGKDSLADVLVHPANE</sequence>
<evidence type="ECO:0000256" key="3">
    <source>
        <dbReference type="RuleBase" id="RU003682"/>
    </source>
</evidence>
<accession>A0A7J7DPW8</accession>
<comment type="caution">
    <text evidence="5">The sequence shown here is derived from an EMBL/GenBank/DDBJ whole genome shotgun (WGS) entry which is preliminary data.</text>
</comment>
<keyword evidence="3" id="KW-0560">Oxidoreductase</keyword>
<dbReference type="InterPro" id="IPR026992">
    <property type="entry name" value="DIOX_N"/>
</dbReference>
<evidence type="ECO:0000256" key="2">
    <source>
        <dbReference type="ARBA" id="ARBA00023004"/>
    </source>
</evidence>
<dbReference type="AlphaFoldDB" id="A0A7J7DPW8"/>
<name>A0A7J7DPW8_TRIWF</name>
<protein>
    <recommendedName>
        <fullName evidence="4">Fe2OG dioxygenase domain-containing protein</fullName>
    </recommendedName>
</protein>
<dbReference type="Gene3D" id="2.60.120.330">
    <property type="entry name" value="B-lactam Antibiotic, Isopenicillin N Synthase, Chain"/>
    <property type="match status" value="1"/>
</dbReference>
<dbReference type="GO" id="GO:0046872">
    <property type="term" value="F:metal ion binding"/>
    <property type="evidence" value="ECO:0007669"/>
    <property type="project" value="UniProtKB-KW"/>
</dbReference>
<comment type="similarity">
    <text evidence="3">Belongs to the iron/ascorbate-dependent oxidoreductase family.</text>
</comment>
<feature type="domain" description="Fe2OG dioxygenase" evidence="4">
    <location>
        <begin position="154"/>
        <end position="257"/>
    </location>
</feature>
<dbReference type="InterPro" id="IPR044861">
    <property type="entry name" value="IPNS-like_FE2OG_OXY"/>
</dbReference>
<keyword evidence="1 3" id="KW-0479">Metal-binding</keyword>
<dbReference type="PANTHER" id="PTHR47990">
    <property type="entry name" value="2-OXOGLUTARATE (2OG) AND FE(II)-DEPENDENT OXYGENASE SUPERFAMILY PROTEIN-RELATED"/>
    <property type="match status" value="1"/>
</dbReference>